<name>A0A346XU89_9ACTN</name>
<dbReference type="KEGG" id="euz:DVS28_a1085"/>
<keyword evidence="3" id="KW-1185">Reference proteome</keyword>
<feature type="region of interest" description="Disordered" evidence="1">
    <location>
        <begin position="1"/>
        <end position="20"/>
    </location>
</feature>
<dbReference type="RefSeq" id="WP_114590537.1">
    <property type="nucleotide sequence ID" value="NZ_CP031165.1"/>
</dbReference>
<gene>
    <name evidence="2" type="ORF">DVS28_a1085</name>
</gene>
<evidence type="ECO:0000256" key="1">
    <source>
        <dbReference type="SAM" id="MobiDB-lite"/>
    </source>
</evidence>
<protein>
    <submittedName>
        <fullName evidence="2">Uncharacterized protein</fullName>
    </submittedName>
</protein>
<sequence>MDVLNEAAARGVTGPEPDDAARWTAQGLADLAVVVADGDADVVRRWARRVGSAGGALVLLAVTMDRVADRVAVEVVGAAR</sequence>
<reference evidence="2 3" key="1">
    <citation type="submission" date="2018-09" db="EMBL/GenBank/DDBJ databases">
        <title>Complete genome sequence of Euzebya sp. DY32-46 isolated from seawater of Pacific Ocean.</title>
        <authorList>
            <person name="Xu L."/>
            <person name="Wu Y.-H."/>
            <person name="Xu X.-W."/>
        </authorList>
    </citation>
    <scope>NUCLEOTIDE SEQUENCE [LARGE SCALE GENOMIC DNA]</scope>
    <source>
        <strain evidence="2 3">DY32-46</strain>
    </source>
</reference>
<organism evidence="2 3">
    <name type="scientific">Euzebya pacifica</name>
    <dbReference type="NCBI Taxonomy" id="1608957"/>
    <lineage>
        <taxon>Bacteria</taxon>
        <taxon>Bacillati</taxon>
        <taxon>Actinomycetota</taxon>
        <taxon>Nitriliruptoria</taxon>
        <taxon>Euzebyales</taxon>
    </lineage>
</organism>
<evidence type="ECO:0000313" key="3">
    <source>
        <dbReference type="Proteomes" id="UP000264006"/>
    </source>
</evidence>
<accession>A0A346XU89</accession>
<dbReference type="EMBL" id="CP031165">
    <property type="protein sequence ID" value="AXV05786.1"/>
    <property type="molecule type" value="Genomic_DNA"/>
</dbReference>
<evidence type="ECO:0000313" key="2">
    <source>
        <dbReference type="EMBL" id="AXV05786.1"/>
    </source>
</evidence>
<dbReference type="Proteomes" id="UP000264006">
    <property type="component" value="Chromosome"/>
</dbReference>
<proteinExistence type="predicted"/>
<dbReference type="AlphaFoldDB" id="A0A346XU89"/>